<evidence type="ECO:0000313" key="3">
    <source>
        <dbReference type="Proteomes" id="UP000765509"/>
    </source>
</evidence>
<feature type="region of interest" description="Disordered" evidence="1">
    <location>
        <begin position="50"/>
        <end position="81"/>
    </location>
</feature>
<feature type="non-terminal residue" evidence="2">
    <location>
        <position position="81"/>
    </location>
</feature>
<evidence type="ECO:0000313" key="2">
    <source>
        <dbReference type="EMBL" id="MBW0584979.1"/>
    </source>
</evidence>
<evidence type="ECO:0000256" key="1">
    <source>
        <dbReference type="SAM" id="MobiDB-lite"/>
    </source>
</evidence>
<organism evidence="2 3">
    <name type="scientific">Austropuccinia psidii MF-1</name>
    <dbReference type="NCBI Taxonomy" id="1389203"/>
    <lineage>
        <taxon>Eukaryota</taxon>
        <taxon>Fungi</taxon>
        <taxon>Dikarya</taxon>
        <taxon>Basidiomycota</taxon>
        <taxon>Pucciniomycotina</taxon>
        <taxon>Pucciniomycetes</taxon>
        <taxon>Pucciniales</taxon>
        <taxon>Sphaerophragmiaceae</taxon>
        <taxon>Austropuccinia</taxon>
    </lineage>
</organism>
<accession>A0A9Q3KSM1</accession>
<dbReference type="Proteomes" id="UP000765509">
    <property type="component" value="Unassembled WGS sequence"/>
</dbReference>
<reference evidence="2" key="1">
    <citation type="submission" date="2021-03" db="EMBL/GenBank/DDBJ databases">
        <title>Draft genome sequence of rust myrtle Austropuccinia psidii MF-1, a brazilian biotype.</title>
        <authorList>
            <person name="Quecine M.C."/>
            <person name="Pachon D.M.R."/>
            <person name="Bonatelli M.L."/>
            <person name="Correr F.H."/>
            <person name="Franceschini L.M."/>
            <person name="Leite T.F."/>
            <person name="Margarido G.R.A."/>
            <person name="Almeida C.A."/>
            <person name="Ferrarezi J.A."/>
            <person name="Labate C.A."/>
        </authorList>
    </citation>
    <scope>NUCLEOTIDE SEQUENCE</scope>
    <source>
        <strain evidence="2">MF-1</strain>
    </source>
</reference>
<keyword evidence="3" id="KW-1185">Reference proteome</keyword>
<comment type="caution">
    <text evidence="2">The sequence shown here is derived from an EMBL/GenBank/DDBJ whole genome shotgun (WGS) entry which is preliminary data.</text>
</comment>
<feature type="compositionally biased region" description="Basic residues" evidence="1">
    <location>
        <begin position="71"/>
        <end position="81"/>
    </location>
</feature>
<feature type="compositionally biased region" description="Basic and acidic residues" evidence="1">
    <location>
        <begin position="59"/>
        <end position="70"/>
    </location>
</feature>
<proteinExistence type="predicted"/>
<dbReference type="AlphaFoldDB" id="A0A9Q3KSM1"/>
<name>A0A9Q3KSM1_9BASI</name>
<gene>
    <name evidence="2" type="ORF">O181_124694</name>
</gene>
<dbReference type="EMBL" id="AVOT02119594">
    <property type="protein sequence ID" value="MBW0584979.1"/>
    <property type="molecule type" value="Genomic_DNA"/>
</dbReference>
<sequence length="81" mass="8786">MSGVHSASVRMVSSVASMSGVHSASVRMVSSVGSMLGGHPASVRMVSSVRRALHKRKDKQCQEHQGESRINRRRLASRRTA</sequence>
<protein>
    <submittedName>
        <fullName evidence="2">Uncharacterized protein</fullName>
    </submittedName>
</protein>